<dbReference type="GO" id="GO:0005829">
    <property type="term" value="C:cytosol"/>
    <property type="evidence" value="ECO:0007669"/>
    <property type="project" value="TreeGrafter"/>
</dbReference>
<evidence type="ECO:0000256" key="2">
    <source>
        <dbReference type="ARBA" id="ARBA00023015"/>
    </source>
</evidence>
<dbReference type="InterPro" id="IPR043425">
    <property type="entry name" value="NusG-like"/>
</dbReference>
<dbReference type="eggNOG" id="COG0250">
    <property type="taxonomic scope" value="Bacteria"/>
</dbReference>
<evidence type="ECO:0000313" key="6">
    <source>
        <dbReference type="Proteomes" id="UP000028926"/>
    </source>
</evidence>
<proteinExistence type="predicted"/>
<dbReference type="Proteomes" id="UP000028926">
    <property type="component" value="Chromosome"/>
</dbReference>
<dbReference type="STRING" id="91604.ID47_09640"/>
<dbReference type="EMBL" id="CP008941">
    <property type="protein sequence ID" value="AIK96931.1"/>
    <property type="molecule type" value="Genomic_DNA"/>
</dbReference>
<dbReference type="InterPro" id="IPR036735">
    <property type="entry name" value="NGN_dom_sf"/>
</dbReference>
<keyword evidence="6" id="KW-1185">Reference proteome</keyword>
<keyword evidence="2" id="KW-0805">Transcription regulation</keyword>
<dbReference type="GO" id="GO:0006354">
    <property type="term" value="P:DNA-templated transcription elongation"/>
    <property type="evidence" value="ECO:0007669"/>
    <property type="project" value="InterPro"/>
</dbReference>
<dbReference type="AlphaFoldDB" id="A0A077AWS3"/>
<name>A0A077AWS3_9PROT</name>
<evidence type="ECO:0000256" key="3">
    <source>
        <dbReference type="ARBA" id="ARBA00023163"/>
    </source>
</evidence>
<feature type="domain" description="NusG-like N-terminal" evidence="4">
    <location>
        <begin position="1"/>
        <end position="100"/>
    </location>
</feature>
<dbReference type="KEGG" id="paca:ID47_09640"/>
<reference evidence="5 6" key="1">
    <citation type="submission" date="2014-07" db="EMBL/GenBank/DDBJ databases">
        <title>Comparative genomic insights into amoeba endosymbionts belonging to the families of Holosporaceae and Candidatus Midichloriaceae within Rickettsiales.</title>
        <authorList>
            <person name="Wang Z."/>
            <person name="Wu M."/>
        </authorList>
    </citation>
    <scope>NUCLEOTIDE SEQUENCE [LARGE SCALE GENOMIC DNA]</scope>
    <source>
        <strain evidence="5">PRA3</strain>
    </source>
</reference>
<accession>A0A077AWS3</accession>
<dbReference type="SUPFAM" id="SSF82679">
    <property type="entry name" value="N-utilization substance G protein NusG, N-terminal domain"/>
    <property type="match status" value="1"/>
</dbReference>
<dbReference type="InterPro" id="IPR008991">
    <property type="entry name" value="Translation_prot_SH3-like_sf"/>
</dbReference>
<evidence type="ECO:0000256" key="1">
    <source>
        <dbReference type="ARBA" id="ARBA00022814"/>
    </source>
</evidence>
<organism evidence="5 6">
    <name type="scientific">Candidatus Odyssella acanthamoebae</name>
    <dbReference type="NCBI Taxonomy" id="91604"/>
    <lineage>
        <taxon>Bacteria</taxon>
        <taxon>Pseudomonadati</taxon>
        <taxon>Pseudomonadota</taxon>
        <taxon>Alphaproteobacteria</taxon>
        <taxon>Holosporales</taxon>
        <taxon>Candidatus Paracaedibacteraceae</taxon>
        <taxon>Candidatus Odyssella</taxon>
    </lineage>
</organism>
<dbReference type="CDD" id="cd09892">
    <property type="entry name" value="NGN_SP_RfaH"/>
    <property type="match status" value="1"/>
</dbReference>
<protein>
    <recommendedName>
        <fullName evidence="4">NusG-like N-terminal domain-containing protein</fullName>
    </recommendedName>
</protein>
<evidence type="ECO:0000313" key="5">
    <source>
        <dbReference type="EMBL" id="AIK96931.1"/>
    </source>
</evidence>
<dbReference type="GO" id="GO:0031564">
    <property type="term" value="P:transcription antitermination"/>
    <property type="evidence" value="ECO:0007669"/>
    <property type="project" value="UniProtKB-KW"/>
</dbReference>
<dbReference type="PANTHER" id="PTHR30265:SF7">
    <property type="entry name" value="TRANSCRIPTION ANTITERMINATION PROTEIN RFAH"/>
    <property type="match status" value="1"/>
</dbReference>
<dbReference type="SUPFAM" id="SSF50104">
    <property type="entry name" value="Translation proteins SH3-like domain"/>
    <property type="match status" value="1"/>
</dbReference>
<sequence length="166" mass="19117">MKQWFVVHTHPQKELLAAQELMQQGFEVYYPKFLKTRRHARRTDEIIMPLFPRYIFVAFNPDEMPWRCINGTRGIVHLLTNNNKPICLPGRIINDLKDRETTSGFVPVETLSLFTPGNKVRIVDGALEGYNATIIALSDHQRAQLLIEFMGRQLQLGLPTQMIEAA</sequence>
<dbReference type="OrthoDB" id="9787731at2"/>
<keyword evidence="1" id="KW-0889">Transcription antitermination</keyword>
<dbReference type="Gene3D" id="3.30.70.940">
    <property type="entry name" value="NusG, N-terminal domain"/>
    <property type="match status" value="1"/>
</dbReference>
<dbReference type="PANTHER" id="PTHR30265">
    <property type="entry name" value="RHO-INTERACTING TRANSCRIPTION TERMINATION FACTOR NUSG"/>
    <property type="match status" value="1"/>
</dbReference>
<dbReference type="RefSeq" id="WP_038465772.1">
    <property type="nucleotide sequence ID" value="NZ_CP008941.1"/>
</dbReference>
<dbReference type="Pfam" id="PF02357">
    <property type="entry name" value="NusG"/>
    <property type="match status" value="1"/>
</dbReference>
<dbReference type="HOGENOM" id="CLU_067287_5_0_5"/>
<dbReference type="SMART" id="SM00738">
    <property type="entry name" value="NGN"/>
    <property type="match status" value="1"/>
</dbReference>
<gene>
    <name evidence="5" type="ORF">ID47_09640</name>
</gene>
<keyword evidence="3" id="KW-0804">Transcription</keyword>
<dbReference type="InterPro" id="IPR006645">
    <property type="entry name" value="NGN-like_dom"/>
</dbReference>
<evidence type="ECO:0000259" key="4">
    <source>
        <dbReference type="SMART" id="SM00738"/>
    </source>
</evidence>